<keyword evidence="1" id="KW-0812">Transmembrane</keyword>
<evidence type="ECO:0008006" key="4">
    <source>
        <dbReference type="Google" id="ProtNLM"/>
    </source>
</evidence>
<dbReference type="AlphaFoldDB" id="A0A193FWL3"/>
<proteinExistence type="predicted"/>
<dbReference type="STRING" id="463025.BAU08_09670"/>
<reference evidence="2 3" key="1">
    <citation type="submission" date="2016-06" db="EMBL/GenBank/DDBJ databases">
        <title>Complete genome sequences of Bordetella bronchialis and Bordetella flabilis.</title>
        <authorList>
            <person name="LiPuma J.J."/>
            <person name="Spilker T."/>
        </authorList>
    </citation>
    <scope>NUCLEOTIDE SEQUENCE [LARGE SCALE GENOMIC DNA]</scope>
    <source>
        <strain evidence="2 3">AU17976</strain>
    </source>
</reference>
<evidence type="ECO:0000256" key="1">
    <source>
        <dbReference type="SAM" id="Phobius"/>
    </source>
</evidence>
<accession>A0A193FWL3</accession>
<feature type="transmembrane region" description="Helical" evidence="1">
    <location>
        <begin position="12"/>
        <end position="36"/>
    </location>
</feature>
<gene>
    <name evidence="2" type="ORF">BAU08_09670</name>
</gene>
<evidence type="ECO:0000313" key="3">
    <source>
        <dbReference type="Proteomes" id="UP000092213"/>
    </source>
</evidence>
<name>A0A193FWL3_9BORD</name>
<organism evidence="2 3">
    <name type="scientific">Bordetella bronchialis</name>
    <dbReference type="NCBI Taxonomy" id="463025"/>
    <lineage>
        <taxon>Bacteria</taxon>
        <taxon>Pseudomonadati</taxon>
        <taxon>Pseudomonadota</taxon>
        <taxon>Betaproteobacteria</taxon>
        <taxon>Burkholderiales</taxon>
        <taxon>Alcaligenaceae</taxon>
        <taxon>Bordetella</taxon>
    </lineage>
</organism>
<keyword evidence="1" id="KW-0472">Membrane</keyword>
<protein>
    <recommendedName>
        <fullName evidence="4">Pilus assembly protein</fullName>
    </recommendedName>
</protein>
<dbReference type="RefSeq" id="WP_066669112.1">
    <property type="nucleotide sequence ID" value="NZ_CP016171.1"/>
</dbReference>
<sequence length="223" mass="23322">MNVDRQRGQAAVEALAGMALLGLLATAAITIGRFQWQGLQAAHAARSQAFRHALGERAAGHGEVAIAHPAAPAGHSGPVRLRVTRAAHAADFPGPGGPAAAALRHDFGVADRGMVHARASVRGLPHPQHGDGLVLHRHTAILADAGHADGDAATQRRIAAARAAWAGAARASHASARQAAAYWQGLDQGWKRPRPNLDWLSPWSDLVPADRLRSSGRGAGRRR</sequence>
<keyword evidence="1" id="KW-1133">Transmembrane helix</keyword>
<dbReference type="EMBL" id="CP016171">
    <property type="protein sequence ID" value="ANN71571.1"/>
    <property type="molecule type" value="Genomic_DNA"/>
</dbReference>
<evidence type="ECO:0000313" key="2">
    <source>
        <dbReference type="EMBL" id="ANN71571.1"/>
    </source>
</evidence>
<dbReference type="Proteomes" id="UP000092213">
    <property type="component" value="Chromosome"/>
</dbReference>